<dbReference type="RefSeq" id="WP_182305143.1">
    <property type="nucleotide sequence ID" value="NZ_CP059896.1"/>
</dbReference>
<dbReference type="EMBL" id="JBHRTG010000003">
    <property type="protein sequence ID" value="MFC3162337.1"/>
    <property type="molecule type" value="Genomic_DNA"/>
</dbReference>
<evidence type="ECO:0000313" key="2">
    <source>
        <dbReference type="EMBL" id="MFC3162337.1"/>
    </source>
</evidence>
<accession>A0ABV7I209</accession>
<dbReference type="Proteomes" id="UP001595647">
    <property type="component" value="Unassembled WGS sequence"/>
</dbReference>
<proteinExistence type="predicted"/>
<feature type="region of interest" description="Disordered" evidence="1">
    <location>
        <begin position="33"/>
        <end position="60"/>
    </location>
</feature>
<protein>
    <submittedName>
        <fullName evidence="2">Uncharacterized protein</fullName>
    </submittedName>
</protein>
<keyword evidence="3" id="KW-1185">Reference proteome</keyword>
<comment type="caution">
    <text evidence="2">The sequence shown here is derived from an EMBL/GenBank/DDBJ whole genome shotgun (WGS) entry which is preliminary data.</text>
</comment>
<evidence type="ECO:0000313" key="3">
    <source>
        <dbReference type="Proteomes" id="UP001595647"/>
    </source>
</evidence>
<gene>
    <name evidence="2" type="ORF">ACFOHV_03475</name>
</gene>
<reference evidence="3" key="1">
    <citation type="journal article" date="2019" name="Int. J. Syst. Evol. Microbiol.">
        <title>The Global Catalogue of Microorganisms (GCM) 10K type strain sequencing project: providing services to taxonomists for standard genome sequencing and annotation.</title>
        <authorList>
            <consortium name="The Broad Institute Genomics Platform"/>
            <consortium name="The Broad Institute Genome Sequencing Center for Infectious Disease"/>
            <person name="Wu L."/>
            <person name="Ma J."/>
        </authorList>
    </citation>
    <scope>NUCLEOTIDE SEQUENCE [LARGE SCALE GENOMIC DNA]</scope>
    <source>
        <strain evidence="3">KCTC 52231</strain>
    </source>
</reference>
<sequence length="86" mass="9680">MILPSRDAPAKGGAKFLEKAETKKALLQAPKTRTLRQLSKRAEGRANNSKGHGQPYPGHGALFKRFYREKEEARRGKCFMLAVRRA</sequence>
<organism evidence="2 3">
    <name type="scientific">Ciceribacter thiooxidans</name>
    <dbReference type="NCBI Taxonomy" id="1969821"/>
    <lineage>
        <taxon>Bacteria</taxon>
        <taxon>Pseudomonadati</taxon>
        <taxon>Pseudomonadota</taxon>
        <taxon>Alphaproteobacteria</taxon>
        <taxon>Hyphomicrobiales</taxon>
        <taxon>Rhizobiaceae</taxon>
        <taxon>Ciceribacter</taxon>
    </lineage>
</organism>
<evidence type="ECO:0000256" key="1">
    <source>
        <dbReference type="SAM" id="MobiDB-lite"/>
    </source>
</evidence>
<name>A0ABV7I209_9HYPH</name>